<gene>
    <name evidence="2" type="ORF">ORAREDHAP_LOCUS1893</name>
</gene>
<dbReference type="Proteomes" id="UP000507245">
    <property type="component" value="Unassembled WGS sequence"/>
</dbReference>
<accession>A0A6J5VXZ2</accession>
<evidence type="ECO:0000313" key="2">
    <source>
        <dbReference type="EMBL" id="CAB4293153.1"/>
    </source>
</evidence>
<name>A0A6J5VXZ2_PRUAR</name>
<dbReference type="AlphaFoldDB" id="A0A6J5VXZ2"/>
<organism evidence="2 3">
    <name type="scientific">Prunus armeniaca</name>
    <name type="common">Apricot</name>
    <name type="synonym">Armeniaca vulgaris</name>
    <dbReference type="NCBI Taxonomy" id="36596"/>
    <lineage>
        <taxon>Eukaryota</taxon>
        <taxon>Viridiplantae</taxon>
        <taxon>Streptophyta</taxon>
        <taxon>Embryophyta</taxon>
        <taxon>Tracheophyta</taxon>
        <taxon>Spermatophyta</taxon>
        <taxon>Magnoliopsida</taxon>
        <taxon>eudicotyledons</taxon>
        <taxon>Gunneridae</taxon>
        <taxon>Pentapetalae</taxon>
        <taxon>rosids</taxon>
        <taxon>fabids</taxon>
        <taxon>Rosales</taxon>
        <taxon>Rosaceae</taxon>
        <taxon>Amygdaloideae</taxon>
        <taxon>Amygdaleae</taxon>
        <taxon>Prunus</taxon>
    </lineage>
</organism>
<feature type="compositionally biased region" description="Basic and acidic residues" evidence="1">
    <location>
        <begin position="70"/>
        <end position="80"/>
    </location>
</feature>
<dbReference type="EMBL" id="CAEKKB010000001">
    <property type="protein sequence ID" value="CAB4293153.1"/>
    <property type="molecule type" value="Genomic_DNA"/>
</dbReference>
<feature type="region of interest" description="Disordered" evidence="1">
    <location>
        <begin position="1"/>
        <end position="88"/>
    </location>
</feature>
<evidence type="ECO:0000256" key="1">
    <source>
        <dbReference type="SAM" id="MobiDB-lite"/>
    </source>
</evidence>
<proteinExistence type="predicted"/>
<keyword evidence="3" id="KW-1185">Reference proteome</keyword>
<feature type="compositionally biased region" description="Basic and acidic residues" evidence="1">
    <location>
        <begin position="53"/>
        <end position="62"/>
    </location>
</feature>
<reference evidence="3" key="1">
    <citation type="journal article" date="2020" name="Genome Biol.">
        <title>Gamete binning: chromosome-level and haplotype-resolved genome assembly enabled by high-throughput single-cell sequencing of gamete genomes.</title>
        <authorList>
            <person name="Campoy J.A."/>
            <person name="Sun H."/>
            <person name="Goel M."/>
            <person name="Jiao W.-B."/>
            <person name="Folz-Donahue K."/>
            <person name="Wang N."/>
            <person name="Rubio M."/>
            <person name="Liu C."/>
            <person name="Kukat C."/>
            <person name="Ruiz D."/>
            <person name="Huettel B."/>
            <person name="Schneeberger K."/>
        </authorList>
    </citation>
    <scope>NUCLEOTIDE SEQUENCE [LARGE SCALE GENOMIC DNA]</scope>
    <source>
        <strain evidence="3">cv. Rojo Pasion</strain>
    </source>
</reference>
<evidence type="ECO:0000313" key="3">
    <source>
        <dbReference type="Proteomes" id="UP000507245"/>
    </source>
</evidence>
<protein>
    <submittedName>
        <fullName evidence="2">Uncharacterized protein</fullName>
    </submittedName>
</protein>
<sequence length="168" mass="17811">MSARRKGIHNNEGAGSSRNYYPKNEINKTSGSTDVGIFPHSSSDTVWPNARGGEGKKPKGVGEDISGNEIKGDGAPEGFHDFSNTNKTTNEEDYCVTSNIHNNSITAVNGAECVGMVNFHNTNLMSNAGQGQGGREGREDFPNPNPSAMGHNICSNNISAVRSEKVGV</sequence>